<dbReference type="PANTHER" id="PTHR35796:SF3">
    <property type="entry name" value="BHLH DOMAIN-CONTAINING PROTEIN"/>
    <property type="match status" value="1"/>
</dbReference>
<dbReference type="PANTHER" id="PTHR35796">
    <property type="entry name" value="HYPOTHETICAL CYTOSOLIC PROTEIN"/>
    <property type="match status" value="1"/>
</dbReference>
<dbReference type="InterPro" id="IPR037063">
    <property type="entry name" value="PHb_sf"/>
</dbReference>
<protein>
    <submittedName>
        <fullName evidence="2">Conserved hypothetical phage protein</fullName>
    </submittedName>
</protein>
<evidence type="ECO:0000313" key="3">
    <source>
        <dbReference type="Proteomes" id="UP000433089"/>
    </source>
</evidence>
<accession>A0A1K2DEM3</accession>
<organism evidence="2 3">
    <name type="scientific">Bacillus altitudinis</name>
    <dbReference type="NCBI Taxonomy" id="293387"/>
    <lineage>
        <taxon>Bacteria</taxon>
        <taxon>Bacillati</taxon>
        <taxon>Bacillota</taxon>
        <taxon>Bacilli</taxon>
        <taxon>Bacillales</taxon>
        <taxon>Bacillaceae</taxon>
        <taxon>Bacillus</taxon>
    </lineage>
</organism>
<accession>A0A653RVB8</accession>
<name>A0A1K2DEM3_BACAB</name>
<feature type="domain" description="Bacterial Pleckstrin homology" evidence="1">
    <location>
        <begin position="12"/>
        <end position="118"/>
    </location>
</feature>
<sequence length="120" mass="13824">MQEEGVYVGIFSVSKQNDHKKFESLLIEGERIEAVYRLRHDQICFTNKRLIFGDNRVFSKKKVRVSLPYRSIESFAIQEAGVFDQDTGMLLVTSSKVFELDFSKDTDLSDVQAILTKHLC</sequence>
<dbReference type="AlphaFoldDB" id="A0A1K2DEM3"/>
<gene>
    <name evidence="2" type="primary">yozO</name>
    <name evidence="2" type="ORF">BACI348_41098</name>
</gene>
<dbReference type="InterPro" id="IPR012544">
    <property type="entry name" value="PHb"/>
</dbReference>
<proteinExistence type="predicted"/>
<dbReference type="SUPFAM" id="SSF50729">
    <property type="entry name" value="PH domain-like"/>
    <property type="match status" value="1"/>
</dbReference>
<dbReference type="Proteomes" id="UP000433089">
    <property type="component" value="Unassembled WGS sequence"/>
</dbReference>
<dbReference type="Gene3D" id="2.30.29.50">
    <property type="entry name" value="Bacterial Pleckstrin homology domain"/>
    <property type="match status" value="1"/>
</dbReference>
<dbReference type="Pfam" id="PF08000">
    <property type="entry name" value="bPH_1"/>
    <property type="match status" value="1"/>
</dbReference>
<dbReference type="EMBL" id="CABWLH010000009">
    <property type="protein sequence ID" value="VXB59728.1"/>
    <property type="molecule type" value="Genomic_DNA"/>
</dbReference>
<reference evidence="2 3" key="1">
    <citation type="submission" date="2019-10" db="EMBL/GenBank/DDBJ databases">
        <authorList>
            <person name="Karimi E."/>
        </authorList>
    </citation>
    <scope>NUCLEOTIDE SEQUENCE [LARGE SCALE GENOMIC DNA]</scope>
    <source>
        <strain evidence="2">Bacillus sp. 348</strain>
    </source>
</reference>
<evidence type="ECO:0000259" key="1">
    <source>
        <dbReference type="Pfam" id="PF08000"/>
    </source>
</evidence>
<dbReference type="CDD" id="cd13225">
    <property type="entry name" value="PH-like_bacteria"/>
    <property type="match status" value="1"/>
</dbReference>
<evidence type="ECO:0000313" key="2">
    <source>
        <dbReference type="EMBL" id="VXB59728.1"/>
    </source>
</evidence>